<keyword evidence="2" id="KW-1185">Reference proteome</keyword>
<dbReference type="Proteomes" id="UP000309128">
    <property type="component" value="Unassembled WGS sequence"/>
</dbReference>
<sequence length="44" mass="4645">MSHRDGARGCLLGLAAGDALGAPAENLSPAEIRRRWGRLTEIEG</sequence>
<accession>A0A5S4EYC3</accession>
<reference evidence="1 2" key="1">
    <citation type="submission" date="2019-05" db="EMBL/GenBank/DDBJ databases">
        <title>Draft genome sequence of Nonomuraea turkmeniaca DSM 43926.</title>
        <authorList>
            <person name="Saricaoglu S."/>
            <person name="Isik K."/>
        </authorList>
    </citation>
    <scope>NUCLEOTIDE SEQUENCE [LARGE SCALE GENOMIC DNA]</scope>
    <source>
        <strain evidence="1 2">DSM 43926</strain>
    </source>
</reference>
<dbReference type="Gene3D" id="1.10.4080.10">
    <property type="entry name" value="ADP-ribosylation/Crystallin J1"/>
    <property type="match status" value="1"/>
</dbReference>
<dbReference type="SUPFAM" id="SSF101478">
    <property type="entry name" value="ADP-ribosylglycohydrolase"/>
    <property type="match status" value="1"/>
</dbReference>
<gene>
    <name evidence="1" type="ORF">ETD86_47210</name>
</gene>
<dbReference type="RefSeq" id="WP_138673156.1">
    <property type="nucleotide sequence ID" value="NZ_VCKY01000283.1"/>
</dbReference>
<feature type="non-terminal residue" evidence="1">
    <location>
        <position position="44"/>
    </location>
</feature>
<protein>
    <submittedName>
        <fullName evidence="1">ADP-ribosylglycohydrolase family protein</fullName>
    </submittedName>
</protein>
<dbReference type="EMBL" id="VCKY01000283">
    <property type="protein sequence ID" value="TMR08578.1"/>
    <property type="molecule type" value="Genomic_DNA"/>
</dbReference>
<comment type="caution">
    <text evidence="1">The sequence shown here is derived from an EMBL/GenBank/DDBJ whole genome shotgun (WGS) entry which is preliminary data.</text>
</comment>
<name>A0A5S4EYC3_9ACTN</name>
<dbReference type="AlphaFoldDB" id="A0A5S4EYC3"/>
<dbReference type="GO" id="GO:0016787">
    <property type="term" value="F:hydrolase activity"/>
    <property type="evidence" value="ECO:0007669"/>
    <property type="project" value="UniProtKB-KW"/>
</dbReference>
<keyword evidence="1" id="KW-0378">Hydrolase</keyword>
<evidence type="ECO:0000313" key="1">
    <source>
        <dbReference type="EMBL" id="TMR08578.1"/>
    </source>
</evidence>
<dbReference type="Pfam" id="PF03747">
    <property type="entry name" value="ADP_ribosyl_GH"/>
    <property type="match status" value="1"/>
</dbReference>
<evidence type="ECO:0000313" key="2">
    <source>
        <dbReference type="Proteomes" id="UP000309128"/>
    </source>
</evidence>
<organism evidence="1 2">
    <name type="scientific">Nonomuraea turkmeniaca</name>
    <dbReference type="NCBI Taxonomy" id="103838"/>
    <lineage>
        <taxon>Bacteria</taxon>
        <taxon>Bacillati</taxon>
        <taxon>Actinomycetota</taxon>
        <taxon>Actinomycetes</taxon>
        <taxon>Streptosporangiales</taxon>
        <taxon>Streptosporangiaceae</taxon>
        <taxon>Nonomuraea</taxon>
    </lineage>
</organism>
<proteinExistence type="predicted"/>
<dbReference type="InterPro" id="IPR005502">
    <property type="entry name" value="Ribosyl_crysJ1"/>
</dbReference>
<dbReference type="InterPro" id="IPR036705">
    <property type="entry name" value="Ribosyl_crysJ1_sf"/>
</dbReference>